<dbReference type="Proteomes" id="UP000230033">
    <property type="component" value="Unassembled WGS sequence"/>
</dbReference>
<dbReference type="AlphaFoldDB" id="A0A2H0WNK1"/>
<feature type="transmembrane region" description="Helical" evidence="2">
    <location>
        <begin position="30"/>
        <end position="52"/>
    </location>
</feature>
<sequence>MDEPIPSAPPTPPVPPVAPVLPPTEKSRTWLKISLAAIGILIILGLFGNLYLLARNQKPVAEVTPTPIPTTTITVPDETANWKTYTNTKYGYQIKYPEQLTVKERSSKNPEAGMGDIVIQATDMLLPQNQGPAHFSIQISSEDYQTIITRLENDYWGGLRESPNRAEGIKIAGIAGKKILGTQVSSGYQYLAIYFPKGNLTYTIGFIIGPEELKLGWNEGTFGQILSTFKFLD</sequence>
<evidence type="ECO:0000313" key="3">
    <source>
        <dbReference type="EMBL" id="PIS14230.1"/>
    </source>
</evidence>
<dbReference type="EMBL" id="PEZJ01000001">
    <property type="protein sequence ID" value="PIS14230.1"/>
    <property type="molecule type" value="Genomic_DNA"/>
</dbReference>
<evidence type="ECO:0000256" key="2">
    <source>
        <dbReference type="SAM" id="Phobius"/>
    </source>
</evidence>
<organism evidence="3 4">
    <name type="scientific">Candidatus Shapirobacteria bacterium CG09_land_8_20_14_0_10_47_13</name>
    <dbReference type="NCBI Taxonomy" id="1974481"/>
    <lineage>
        <taxon>Bacteria</taxon>
        <taxon>Candidatus Shapironibacteriota</taxon>
    </lineage>
</organism>
<comment type="caution">
    <text evidence="3">The sequence shown here is derived from an EMBL/GenBank/DDBJ whole genome shotgun (WGS) entry which is preliminary data.</text>
</comment>
<gene>
    <name evidence="3" type="ORF">COT65_00020</name>
</gene>
<evidence type="ECO:0008006" key="5">
    <source>
        <dbReference type="Google" id="ProtNLM"/>
    </source>
</evidence>
<keyword evidence="2" id="KW-0812">Transmembrane</keyword>
<proteinExistence type="predicted"/>
<reference evidence="4" key="1">
    <citation type="submission" date="2017-09" db="EMBL/GenBank/DDBJ databases">
        <title>Depth-based differentiation of microbial function through sediment-hosted aquifers and enrichment of novel symbionts in the deep terrestrial subsurface.</title>
        <authorList>
            <person name="Probst A.J."/>
            <person name="Ladd B."/>
            <person name="Jarett J.K."/>
            <person name="Geller-Mcgrath D.E."/>
            <person name="Sieber C.M.K."/>
            <person name="Emerson J.B."/>
            <person name="Anantharaman K."/>
            <person name="Thomas B.C."/>
            <person name="Malmstrom R."/>
            <person name="Stieglmeier M."/>
            <person name="Klingl A."/>
            <person name="Woyke T."/>
            <person name="Ryan C.M."/>
            <person name="Banfield J.F."/>
        </authorList>
    </citation>
    <scope>NUCLEOTIDE SEQUENCE [LARGE SCALE GENOMIC DNA]</scope>
</reference>
<accession>A0A2H0WNK1</accession>
<keyword evidence="2" id="KW-0472">Membrane</keyword>
<name>A0A2H0WNK1_9BACT</name>
<keyword evidence="2" id="KW-1133">Transmembrane helix</keyword>
<evidence type="ECO:0000313" key="4">
    <source>
        <dbReference type="Proteomes" id="UP000230033"/>
    </source>
</evidence>
<evidence type="ECO:0000256" key="1">
    <source>
        <dbReference type="SAM" id="MobiDB-lite"/>
    </source>
</evidence>
<protein>
    <recommendedName>
        <fullName evidence="5">PsbP C-terminal domain-containing protein</fullName>
    </recommendedName>
</protein>
<feature type="region of interest" description="Disordered" evidence="1">
    <location>
        <begin position="1"/>
        <end position="20"/>
    </location>
</feature>